<dbReference type="Pfam" id="PF06221">
    <property type="entry name" value="zf-C2HC5"/>
    <property type="match status" value="1"/>
</dbReference>
<dbReference type="AlphaFoldDB" id="A0A9D4SZP0"/>
<feature type="domain" description="TRIP4/RQT4 C2HC5-type zinc finger" evidence="3">
    <location>
        <begin position="254"/>
        <end position="291"/>
    </location>
</feature>
<organism evidence="6 7">
    <name type="scientific">Rhipicephalus sanguineus</name>
    <name type="common">Brown dog tick</name>
    <name type="synonym">Ixodes sanguineus</name>
    <dbReference type="NCBI Taxonomy" id="34632"/>
    <lineage>
        <taxon>Eukaryota</taxon>
        <taxon>Metazoa</taxon>
        <taxon>Ecdysozoa</taxon>
        <taxon>Arthropoda</taxon>
        <taxon>Chelicerata</taxon>
        <taxon>Arachnida</taxon>
        <taxon>Acari</taxon>
        <taxon>Parasitiformes</taxon>
        <taxon>Ixodida</taxon>
        <taxon>Ixodoidea</taxon>
        <taxon>Ixodidae</taxon>
        <taxon>Rhipicephalinae</taxon>
        <taxon>Rhipicephalus</taxon>
        <taxon>Rhipicephalus</taxon>
    </lineage>
</organism>
<dbReference type="InterPro" id="IPR015947">
    <property type="entry name" value="PUA-like_sf"/>
</dbReference>
<feature type="compositionally biased region" description="Polar residues" evidence="2">
    <location>
        <begin position="59"/>
        <end position="74"/>
    </location>
</feature>
<reference evidence="6" key="1">
    <citation type="journal article" date="2020" name="Cell">
        <title>Large-Scale Comparative Analyses of Tick Genomes Elucidate Their Genetic Diversity and Vector Capacities.</title>
        <authorList>
            <consortium name="Tick Genome and Microbiome Consortium (TIGMIC)"/>
            <person name="Jia N."/>
            <person name="Wang J."/>
            <person name="Shi W."/>
            <person name="Du L."/>
            <person name="Sun Y."/>
            <person name="Zhan W."/>
            <person name="Jiang J.F."/>
            <person name="Wang Q."/>
            <person name="Zhang B."/>
            <person name="Ji P."/>
            <person name="Bell-Sakyi L."/>
            <person name="Cui X.M."/>
            <person name="Yuan T.T."/>
            <person name="Jiang B.G."/>
            <person name="Yang W.F."/>
            <person name="Lam T.T."/>
            <person name="Chang Q.C."/>
            <person name="Ding S.J."/>
            <person name="Wang X.J."/>
            <person name="Zhu J.G."/>
            <person name="Ruan X.D."/>
            <person name="Zhao L."/>
            <person name="Wei J.T."/>
            <person name="Ye R.Z."/>
            <person name="Que T.C."/>
            <person name="Du C.H."/>
            <person name="Zhou Y.H."/>
            <person name="Cheng J.X."/>
            <person name="Dai P.F."/>
            <person name="Guo W.B."/>
            <person name="Han X.H."/>
            <person name="Huang E.J."/>
            <person name="Li L.F."/>
            <person name="Wei W."/>
            <person name="Gao Y.C."/>
            <person name="Liu J.Z."/>
            <person name="Shao H.Z."/>
            <person name="Wang X."/>
            <person name="Wang C.C."/>
            <person name="Yang T.C."/>
            <person name="Huo Q.B."/>
            <person name="Li W."/>
            <person name="Chen H.Y."/>
            <person name="Chen S.E."/>
            <person name="Zhou L.G."/>
            <person name="Ni X.B."/>
            <person name="Tian J.H."/>
            <person name="Sheng Y."/>
            <person name="Liu T."/>
            <person name="Pan Y.S."/>
            <person name="Xia L.Y."/>
            <person name="Li J."/>
            <person name="Zhao F."/>
            <person name="Cao W.C."/>
        </authorList>
    </citation>
    <scope>NUCLEOTIDE SEQUENCE</scope>
    <source>
        <strain evidence="6">Rsan-2018</strain>
    </source>
</reference>
<dbReference type="VEuPathDB" id="VectorBase:RSAN_028462"/>
<dbReference type="VEuPathDB" id="VectorBase:RSAN_041480"/>
<dbReference type="EMBL" id="JABSTV010001249">
    <property type="protein sequence ID" value="KAH7961261.1"/>
    <property type="molecule type" value="Genomic_DNA"/>
</dbReference>
<dbReference type="GO" id="GO:0005634">
    <property type="term" value="C:nucleus"/>
    <property type="evidence" value="ECO:0007669"/>
    <property type="project" value="InterPro"/>
</dbReference>
<evidence type="ECO:0000259" key="4">
    <source>
        <dbReference type="Pfam" id="PF12605"/>
    </source>
</evidence>
<evidence type="ECO:0000313" key="7">
    <source>
        <dbReference type="Proteomes" id="UP000821837"/>
    </source>
</evidence>
<dbReference type="PANTHER" id="PTHR12963:SF4">
    <property type="entry name" value="ACTIVATING SIGNAL COINTEGRATOR 1"/>
    <property type="match status" value="1"/>
</dbReference>
<evidence type="ECO:0000259" key="3">
    <source>
        <dbReference type="Pfam" id="PF06221"/>
    </source>
</evidence>
<keyword evidence="7" id="KW-1185">Reference proteome</keyword>
<dbReference type="GO" id="GO:0180022">
    <property type="term" value="C:RQC-trigger complex"/>
    <property type="evidence" value="ECO:0007669"/>
    <property type="project" value="InterPro"/>
</dbReference>
<dbReference type="InterPro" id="IPR009349">
    <property type="entry name" value="TRIP4/RQT4_C2HC5_Znf"/>
</dbReference>
<proteinExistence type="predicted"/>
<feature type="region of interest" description="Disordered" evidence="2">
    <location>
        <begin position="41"/>
        <end position="74"/>
    </location>
</feature>
<dbReference type="Pfam" id="PF12605">
    <property type="entry name" value="CK1gamma_C"/>
    <property type="match status" value="1"/>
</dbReference>
<name>A0A9D4SZP0_RHISA</name>
<dbReference type="GO" id="GO:0008270">
    <property type="term" value="F:zinc ion binding"/>
    <property type="evidence" value="ECO:0007669"/>
    <property type="project" value="InterPro"/>
</dbReference>
<sequence length="537" mass="59631">MPPWMLASVNLQSNPQKNAWLDQSNPRQAGNTLLAEKLVHQGGGAGGVPQGSVQVVSSTNGDLANDDPTTGHSNTPIALPVEVEVVSDTKCCCFFKKKKDRAPEVTGPGGFGHTGPGGHTALDIPFRFQGECALCCPAACHGGCWCATRLVLSLLMAPHYLYQTLLTMPLTTRTAEEEKWHRPSLFRCSPAQETLERLESSMSSNQGPEQQGGPEEERSNIAMTQNATRRKQRFVNLYSQEGRARDVVLLPGRHPCECQAHRHALINNCLRCGRIVCRQEGSGPCFTCGNLTVDEGLAKAIEHKNRLLEYDRTSERRTRVIDDNADYYSSDNKWLTLEQREMIRKKEQELRAEQHASRRQQKVTLDFAGRQVVKEDPQHASIQSLLQSLVAPMAETNINDRVCREVESTHFMDPALDMPPPEYMPTGALRAPKRNRPMGDNSLVSTSSSGQVLSSRIQDRALMEMSDDGFALSVQQPFAGLLVSGIKKHEGRAWFTTYRGRLWIHAASRQPSQEDISEVVGIYRKIVNGTCPSLPFM</sequence>
<dbReference type="SUPFAM" id="SSF88697">
    <property type="entry name" value="PUA domain-like"/>
    <property type="match status" value="1"/>
</dbReference>
<feature type="region of interest" description="Disordered" evidence="2">
    <location>
        <begin position="197"/>
        <end position="219"/>
    </location>
</feature>
<evidence type="ECO:0000259" key="5">
    <source>
        <dbReference type="Pfam" id="PF23134"/>
    </source>
</evidence>
<feature type="domain" description="Activating signal cointegrator 1 third" evidence="5">
    <location>
        <begin position="323"/>
        <end position="375"/>
    </location>
</feature>
<evidence type="ECO:0008006" key="8">
    <source>
        <dbReference type="Google" id="ProtNLM"/>
    </source>
</evidence>
<evidence type="ECO:0000313" key="6">
    <source>
        <dbReference type="EMBL" id="KAH7961261.1"/>
    </source>
</evidence>
<keyword evidence="1" id="KW-0808">Transferase</keyword>
<gene>
    <name evidence="6" type="ORF">HPB52_006391</name>
</gene>
<dbReference type="InterPro" id="IPR039128">
    <property type="entry name" value="TRIP4-like"/>
</dbReference>
<dbReference type="CDD" id="cd06554">
    <property type="entry name" value="ASCH_ASC-1_like"/>
    <property type="match status" value="1"/>
</dbReference>
<evidence type="ECO:0000256" key="1">
    <source>
        <dbReference type="ARBA" id="ARBA00022679"/>
    </source>
</evidence>
<dbReference type="PANTHER" id="PTHR12963">
    <property type="entry name" value="THYROID RECEPTOR INTERACTING PROTEIN RELATED"/>
    <property type="match status" value="1"/>
</dbReference>
<dbReference type="InterPro" id="IPR056993">
    <property type="entry name" value="TRIP4_3rd_dom"/>
</dbReference>
<dbReference type="InterPro" id="IPR022247">
    <property type="entry name" value="Casein_kinase-1_gamma_C"/>
</dbReference>
<comment type="caution">
    <text evidence="6">The sequence shown here is derived from an EMBL/GenBank/DDBJ whole genome shotgun (WGS) entry which is preliminary data.</text>
</comment>
<evidence type="ECO:0000256" key="2">
    <source>
        <dbReference type="SAM" id="MobiDB-lite"/>
    </source>
</evidence>
<reference evidence="6" key="2">
    <citation type="submission" date="2021-09" db="EMBL/GenBank/DDBJ databases">
        <authorList>
            <person name="Jia N."/>
            <person name="Wang J."/>
            <person name="Shi W."/>
            <person name="Du L."/>
            <person name="Sun Y."/>
            <person name="Zhan W."/>
            <person name="Jiang J."/>
            <person name="Wang Q."/>
            <person name="Zhang B."/>
            <person name="Ji P."/>
            <person name="Sakyi L.B."/>
            <person name="Cui X."/>
            <person name="Yuan T."/>
            <person name="Jiang B."/>
            <person name="Yang W."/>
            <person name="Lam T.T.-Y."/>
            <person name="Chang Q."/>
            <person name="Ding S."/>
            <person name="Wang X."/>
            <person name="Zhu J."/>
            <person name="Ruan X."/>
            <person name="Zhao L."/>
            <person name="Wei J."/>
            <person name="Que T."/>
            <person name="Du C."/>
            <person name="Cheng J."/>
            <person name="Dai P."/>
            <person name="Han X."/>
            <person name="Huang E."/>
            <person name="Gao Y."/>
            <person name="Liu J."/>
            <person name="Shao H."/>
            <person name="Ye R."/>
            <person name="Li L."/>
            <person name="Wei W."/>
            <person name="Wang X."/>
            <person name="Wang C."/>
            <person name="Huo Q."/>
            <person name="Li W."/>
            <person name="Guo W."/>
            <person name="Chen H."/>
            <person name="Chen S."/>
            <person name="Zhou L."/>
            <person name="Zhou L."/>
            <person name="Ni X."/>
            <person name="Tian J."/>
            <person name="Zhou Y."/>
            <person name="Sheng Y."/>
            <person name="Liu T."/>
            <person name="Pan Y."/>
            <person name="Xia L."/>
            <person name="Li J."/>
            <person name="Zhao F."/>
            <person name="Cao W."/>
        </authorList>
    </citation>
    <scope>NUCLEOTIDE SEQUENCE</scope>
    <source>
        <strain evidence="6">Rsan-2018</strain>
        <tissue evidence="6">Larvae</tissue>
    </source>
</reference>
<protein>
    <recommendedName>
        <fullName evidence="8">Activating signal cointegrator 1</fullName>
    </recommendedName>
</protein>
<dbReference type="Gene3D" id="2.30.130.30">
    <property type="entry name" value="Hypothetical protein"/>
    <property type="match status" value="1"/>
</dbReference>
<feature type="domain" description="Casein kinase 1 gamma C-terminal" evidence="4">
    <location>
        <begin position="12"/>
        <end position="77"/>
    </location>
</feature>
<dbReference type="Proteomes" id="UP000821837">
    <property type="component" value="Chromosome 3"/>
</dbReference>
<dbReference type="GO" id="GO:0072344">
    <property type="term" value="P:rescue of stalled ribosome"/>
    <property type="evidence" value="ECO:0007669"/>
    <property type="project" value="InterPro"/>
</dbReference>
<accession>A0A9D4SZP0</accession>
<dbReference type="GO" id="GO:0004674">
    <property type="term" value="F:protein serine/threonine kinase activity"/>
    <property type="evidence" value="ECO:0007669"/>
    <property type="project" value="InterPro"/>
</dbReference>
<dbReference type="Pfam" id="PF23134">
    <property type="entry name" value="TRIP4_3rd"/>
    <property type="match status" value="1"/>
</dbReference>